<keyword evidence="3" id="KW-1003">Cell membrane</keyword>
<dbReference type="EMBL" id="JACRUJ010000002">
    <property type="protein sequence ID" value="MBC5841204.1"/>
    <property type="molecule type" value="Genomic_DNA"/>
</dbReference>
<name>A0ABR7J6P0_9FLAO</name>
<sequence>MQKTSLKSAAVKGVLWSAVDKFAGQMGQFIVSIVLGRLLMPEDFGLIGMLAIFIALSQTFIESGLGMGLVQKQERTALDFSTVFVFNLLISVLFYFVLFVMAPYIAVFFRQPQLVDLTRVLGLSLFINALAIIQRTNLTIAMDFQSIAKSNLFGVALGGLAGVLFALNGYGVWSLIVQMLIGSVTTAIALWFYGKWKLSLIFSKKSFQKLFGYGSNLLVASLYTQTLNNIYNICIGLYYSTTSLGYYTRAKTFADISAGTIGTVLQQATFPVFSSIQTDKQRLVSIFGRVIKMAAFLNIPLMTFIALLAKPIVVLLLTEKWMALIPMLQWMMFARVFLPMSAINMNVLNAVGRSDLFLKVDLSKLPITLLALVITIPIGVKAMIIGHVITAAISFAINAYLPGKLYGYGLGRQLKDMFPVLIATIGMVLIIVVILATIDDLALQLVLSGFLGLFAYLGICRMLKIEELNEFLELLLKLKVKVMGTQK</sequence>
<keyword evidence="9" id="KW-1185">Reference proteome</keyword>
<evidence type="ECO:0000313" key="9">
    <source>
        <dbReference type="Proteomes" id="UP000629963"/>
    </source>
</evidence>
<evidence type="ECO:0000256" key="4">
    <source>
        <dbReference type="ARBA" id="ARBA00022692"/>
    </source>
</evidence>
<feature type="transmembrane region" description="Helical" evidence="7">
    <location>
        <begin position="21"/>
        <end position="40"/>
    </location>
</feature>
<evidence type="ECO:0000256" key="3">
    <source>
        <dbReference type="ARBA" id="ARBA00022475"/>
    </source>
</evidence>
<feature type="transmembrane region" description="Helical" evidence="7">
    <location>
        <begin position="356"/>
        <end position="378"/>
    </location>
</feature>
<comment type="similarity">
    <text evidence="2">Belongs to the polysaccharide synthase family.</text>
</comment>
<dbReference type="RefSeq" id="WP_187009796.1">
    <property type="nucleotide sequence ID" value="NZ_JACRUI010000002.1"/>
</dbReference>
<dbReference type="Pfam" id="PF13440">
    <property type="entry name" value="Polysacc_synt_3"/>
    <property type="match status" value="1"/>
</dbReference>
<feature type="transmembrane region" description="Helical" evidence="7">
    <location>
        <begin position="290"/>
        <end position="309"/>
    </location>
</feature>
<feature type="transmembrane region" description="Helical" evidence="7">
    <location>
        <begin position="150"/>
        <end position="167"/>
    </location>
</feature>
<gene>
    <name evidence="8" type="ORF">H8R23_07275</name>
</gene>
<keyword evidence="6 7" id="KW-0472">Membrane</keyword>
<feature type="transmembrane region" description="Helical" evidence="7">
    <location>
        <begin position="173"/>
        <end position="194"/>
    </location>
</feature>
<dbReference type="PANTHER" id="PTHR30250">
    <property type="entry name" value="PST FAMILY PREDICTED COLANIC ACID TRANSPORTER"/>
    <property type="match status" value="1"/>
</dbReference>
<dbReference type="Proteomes" id="UP000629963">
    <property type="component" value="Unassembled WGS sequence"/>
</dbReference>
<feature type="transmembrane region" description="Helical" evidence="7">
    <location>
        <begin position="441"/>
        <end position="459"/>
    </location>
</feature>
<reference evidence="8 9" key="1">
    <citation type="submission" date="2020-08" db="EMBL/GenBank/DDBJ databases">
        <title>Description of novel Flavobacterium F-380 isolate.</title>
        <authorList>
            <person name="Saticioglu I.B."/>
            <person name="Duman M."/>
            <person name="Altun S."/>
        </authorList>
    </citation>
    <scope>NUCLEOTIDE SEQUENCE [LARGE SCALE GENOMIC DNA]</scope>
    <source>
        <strain evidence="8 9">F-380</strain>
    </source>
</reference>
<evidence type="ECO:0000256" key="5">
    <source>
        <dbReference type="ARBA" id="ARBA00022989"/>
    </source>
</evidence>
<dbReference type="CDD" id="cd13127">
    <property type="entry name" value="MATE_tuaB_like"/>
    <property type="match status" value="1"/>
</dbReference>
<evidence type="ECO:0000256" key="7">
    <source>
        <dbReference type="SAM" id="Phobius"/>
    </source>
</evidence>
<comment type="caution">
    <text evidence="8">The sequence shown here is derived from an EMBL/GenBank/DDBJ whole genome shotgun (WGS) entry which is preliminary data.</text>
</comment>
<evidence type="ECO:0000256" key="2">
    <source>
        <dbReference type="ARBA" id="ARBA00007430"/>
    </source>
</evidence>
<feature type="transmembrane region" description="Helical" evidence="7">
    <location>
        <begin position="418"/>
        <end position="435"/>
    </location>
</feature>
<protein>
    <submittedName>
        <fullName evidence="8">Lipopolysaccharide biosynthesis protein</fullName>
    </submittedName>
</protein>
<keyword evidence="4 7" id="KW-0812">Transmembrane</keyword>
<evidence type="ECO:0000313" key="8">
    <source>
        <dbReference type="EMBL" id="MBC5841204.1"/>
    </source>
</evidence>
<organism evidence="8 9">
    <name type="scientific">Flavobacterium kayseriense</name>
    <dbReference type="NCBI Taxonomy" id="2764714"/>
    <lineage>
        <taxon>Bacteria</taxon>
        <taxon>Pseudomonadati</taxon>
        <taxon>Bacteroidota</taxon>
        <taxon>Flavobacteriia</taxon>
        <taxon>Flavobacteriales</taxon>
        <taxon>Flavobacteriaceae</taxon>
        <taxon>Flavobacterium</taxon>
    </lineage>
</organism>
<dbReference type="PANTHER" id="PTHR30250:SF10">
    <property type="entry name" value="LIPOPOLYSACCHARIDE BIOSYNTHESIS PROTEIN WZXC"/>
    <property type="match status" value="1"/>
</dbReference>
<proteinExistence type="inferred from homology"/>
<evidence type="ECO:0000256" key="1">
    <source>
        <dbReference type="ARBA" id="ARBA00004651"/>
    </source>
</evidence>
<feature type="transmembrane region" description="Helical" evidence="7">
    <location>
        <begin position="117"/>
        <end position="138"/>
    </location>
</feature>
<feature type="transmembrane region" description="Helical" evidence="7">
    <location>
        <begin position="321"/>
        <end position="344"/>
    </location>
</feature>
<dbReference type="InterPro" id="IPR050833">
    <property type="entry name" value="Poly_Biosynth_Transport"/>
</dbReference>
<feature type="transmembrane region" description="Helical" evidence="7">
    <location>
        <begin position="82"/>
        <end position="105"/>
    </location>
</feature>
<feature type="transmembrane region" description="Helical" evidence="7">
    <location>
        <begin position="46"/>
        <end position="70"/>
    </location>
</feature>
<accession>A0ABR7J6P0</accession>
<comment type="subcellular location">
    <subcellularLocation>
        <location evidence="1">Cell membrane</location>
        <topology evidence="1">Multi-pass membrane protein</topology>
    </subcellularLocation>
</comment>
<feature type="transmembrane region" description="Helical" evidence="7">
    <location>
        <begin position="384"/>
        <end position="406"/>
    </location>
</feature>
<evidence type="ECO:0000256" key="6">
    <source>
        <dbReference type="ARBA" id="ARBA00023136"/>
    </source>
</evidence>
<keyword evidence="5 7" id="KW-1133">Transmembrane helix</keyword>